<organism evidence="2 3">
    <name type="scientific">Nocardioides baculatus</name>
    <dbReference type="NCBI Taxonomy" id="2801337"/>
    <lineage>
        <taxon>Bacteria</taxon>
        <taxon>Bacillati</taxon>
        <taxon>Actinomycetota</taxon>
        <taxon>Actinomycetes</taxon>
        <taxon>Propionibacteriales</taxon>
        <taxon>Nocardioidaceae</taxon>
        <taxon>Nocardioides</taxon>
    </lineage>
</organism>
<comment type="caution">
    <text evidence="2">The sequence shown here is derived from an EMBL/GenBank/DDBJ whole genome shotgun (WGS) entry which is preliminary data.</text>
</comment>
<evidence type="ECO:0000256" key="1">
    <source>
        <dbReference type="SAM" id="SignalP"/>
    </source>
</evidence>
<dbReference type="InterPro" id="IPR015943">
    <property type="entry name" value="WD40/YVTN_repeat-like_dom_sf"/>
</dbReference>
<sequence>MRAVLSLLLALALSGLGVAPSPAEPAADHRAEVNRVSDTVLPGERFDYQRENWRVREAEGLPRWLHQRRGRLTGTAPRLGRWRIVLDERGVGKQRGTSRRTVLVVRSVTERAAPGTVLVSQGLDGRPANKASTQVTISGDGSTVVFSSFATNLVPGTTESVGRIYAWDASTQQVSLLHPEPWARILGVARDGRRVLVGLSAGIFLLDRADGSQTQVTTRTATRAALTADGERVVYQEAPGGVPSQLVEWTRGTGTTRTVVADLGGSDLVGVSSDGRLALLTGDNESELLDTTTGDVRGVGRLGVEGGYPEMSSVSDDGRLLAVHGSGPAGGHGHGGDRVDVVQDGGLGGPRGPRHNPGAAITPDGTRYVVATATRHLRVVDVATGARTSPFLAPPGGEEHGAALSDDAARLAYVSDASDLLHGTRRGVANVYVWVGPR</sequence>
<evidence type="ECO:0008006" key="4">
    <source>
        <dbReference type="Google" id="ProtNLM"/>
    </source>
</evidence>
<protein>
    <recommendedName>
        <fullName evidence="4">WD40 repeat domain-containing protein</fullName>
    </recommendedName>
</protein>
<gene>
    <name evidence="2" type="ORF">JI751_19695</name>
</gene>
<proteinExistence type="predicted"/>
<feature type="signal peptide" evidence="1">
    <location>
        <begin position="1"/>
        <end position="23"/>
    </location>
</feature>
<dbReference type="RefSeq" id="WP_201940431.1">
    <property type="nucleotide sequence ID" value="NZ_JAERSG010000007.1"/>
</dbReference>
<feature type="chain" id="PRO_5045558163" description="WD40 repeat domain-containing protein" evidence="1">
    <location>
        <begin position="24"/>
        <end position="438"/>
    </location>
</feature>
<keyword evidence="3" id="KW-1185">Reference proteome</keyword>
<keyword evidence="1" id="KW-0732">Signal</keyword>
<dbReference type="Gene3D" id="2.130.10.10">
    <property type="entry name" value="YVTN repeat-like/Quinoprotein amine dehydrogenase"/>
    <property type="match status" value="1"/>
</dbReference>
<dbReference type="Gene3D" id="2.120.10.30">
    <property type="entry name" value="TolB, C-terminal domain"/>
    <property type="match status" value="1"/>
</dbReference>
<dbReference type="Proteomes" id="UP000636918">
    <property type="component" value="Unassembled WGS sequence"/>
</dbReference>
<dbReference type="InterPro" id="IPR011042">
    <property type="entry name" value="6-blade_b-propeller_TolB-like"/>
</dbReference>
<reference evidence="2 3" key="1">
    <citation type="submission" date="2021-01" db="EMBL/GenBank/DDBJ databases">
        <title>Genome seq and assembly of Nocardiodes sp. G10.</title>
        <authorList>
            <person name="Chhetri G."/>
        </authorList>
    </citation>
    <scope>NUCLEOTIDE SEQUENCE [LARGE SCALE GENOMIC DNA]</scope>
    <source>
        <strain evidence="2 3">G10</strain>
    </source>
</reference>
<dbReference type="SUPFAM" id="SSF82171">
    <property type="entry name" value="DPP6 N-terminal domain-like"/>
    <property type="match status" value="1"/>
</dbReference>
<dbReference type="EMBL" id="JAERSG010000007">
    <property type="protein sequence ID" value="MBL0749852.1"/>
    <property type="molecule type" value="Genomic_DNA"/>
</dbReference>
<evidence type="ECO:0000313" key="3">
    <source>
        <dbReference type="Proteomes" id="UP000636918"/>
    </source>
</evidence>
<accession>A0ABS1LE73</accession>
<evidence type="ECO:0000313" key="2">
    <source>
        <dbReference type="EMBL" id="MBL0749852.1"/>
    </source>
</evidence>
<name>A0ABS1LE73_9ACTN</name>